<evidence type="ECO:0000256" key="7">
    <source>
        <dbReference type="RuleBase" id="RU363032"/>
    </source>
</evidence>
<dbReference type="Gene3D" id="1.10.3720.10">
    <property type="entry name" value="MetI-like"/>
    <property type="match status" value="1"/>
</dbReference>
<reference evidence="9 10" key="1">
    <citation type="submission" date="2021-03" db="EMBL/GenBank/DDBJ databases">
        <title>Genomic Encyclopedia of Type Strains, Phase IV (KMG-IV): sequencing the most valuable type-strain genomes for metagenomic binning, comparative biology and taxonomic classification.</title>
        <authorList>
            <person name="Goeker M."/>
        </authorList>
    </citation>
    <scope>NUCLEOTIDE SEQUENCE [LARGE SCALE GENOMIC DNA]</scope>
    <source>
        <strain evidence="9 10">DSM 24950</strain>
    </source>
</reference>
<feature type="transmembrane region" description="Helical" evidence="7">
    <location>
        <begin position="180"/>
        <end position="202"/>
    </location>
</feature>
<evidence type="ECO:0000256" key="1">
    <source>
        <dbReference type="ARBA" id="ARBA00004651"/>
    </source>
</evidence>
<dbReference type="InterPro" id="IPR000515">
    <property type="entry name" value="MetI-like"/>
</dbReference>
<keyword evidence="6 7" id="KW-0472">Membrane</keyword>
<dbReference type="PANTHER" id="PTHR43744">
    <property type="entry name" value="ABC TRANSPORTER PERMEASE PROTEIN MG189-RELATED-RELATED"/>
    <property type="match status" value="1"/>
</dbReference>
<evidence type="ECO:0000313" key="9">
    <source>
        <dbReference type="EMBL" id="MBP1965282.1"/>
    </source>
</evidence>
<evidence type="ECO:0000313" key="10">
    <source>
        <dbReference type="Proteomes" id="UP001519344"/>
    </source>
</evidence>
<keyword evidence="10" id="KW-1185">Reference proteome</keyword>
<evidence type="ECO:0000259" key="8">
    <source>
        <dbReference type="PROSITE" id="PS50928"/>
    </source>
</evidence>
<feature type="transmembrane region" description="Helical" evidence="7">
    <location>
        <begin position="256"/>
        <end position="275"/>
    </location>
</feature>
<feature type="transmembrane region" description="Helical" evidence="7">
    <location>
        <begin position="76"/>
        <end position="95"/>
    </location>
</feature>
<organism evidence="9 10">
    <name type="scientific">Paenibacillus aceris</name>
    <dbReference type="NCBI Taxonomy" id="869555"/>
    <lineage>
        <taxon>Bacteria</taxon>
        <taxon>Bacillati</taxon>
        <taxon>Bacillota</taxon>
        <taxon>Bacilli</taxon>
        <taxon>Bacillales</taxon>
        <taxon>Paenibacillaceae</taxon>
        <taxon>Paenibacillus</taxon>
    </lineage>
</organism>
<dbReference type="EMBL" id="JAGGKV010000013">
    <property type="protein sequence ID" value="MBP1965282.1"/>
    <property type="molecule type" value="Genomic_DNA"/>
</dbReference>
<evidence type="ECO:0000256" key="6">
    <source>
        <dbReference type="ARBA" id="ARBA00023136"/>
    </source>
</evidence>
<name>A0ABS4I316_9BACL</name>
<feature type="domain" description="ABC transmembrane type-1" evidence="8">
    <location>
        <begin position="72"/>
        <end position="274"/>
    </location>
</feature>
<keyword evidence="3" id="KW-1003">Cell membrane</keyword>
<dbReference type="CDD" id="cd06261">
    <property type="entry name" value="TM_PBP2"/>
    <property type="match status" value="1"/>
</dbReference>
<dbReference type="PROSITE" id="PS50928">
    <property type="entry name" value="ABC_TM1"/>
    <property type="match status" value="1"/>
</dbReference>
<accession>A0ABS4I316</accession>
<keyword evidence="2 7" id="KW-0813">Transport</keyword>
<keyword evidence="4 7" id="KW-0812">Transmembrane</keyword>
<feature type="transmembrane region" description="Helical" evidence="7">
    <location>
        <begin position="12"/>
        <end position="29"/>
    </location>
</feature>
<evidence type="ECO:0000256" key="3">
    <source>
        <dbReference type="ARBA" id="ARBA00022475"/>
    </source>
</evidence>
<dbReference type="RefSeq" id="WP_240159698.1">
    <property type="nucleotide sequence ID" value="NZ_JAAOZR010000018.1"/>
</dbReference>
<proteinExistence type="inferred from homology"/>
<protein>
    <submittedName>
        <fullName evidence="9">Aldouronate transport system permease protein</fullName>
    </submittedName>
</protein>
<keyword evidence="5 7" id="KW-1133">Transmembrane helix</keyword>
<comment type="subcellular location">
    <subcellularLocation>
        <location evidence="1 7">Cell membrane</location>
        <topology evidence="1 7">Multi-pass membrane protein</topology>
    </subcellularLocation>
</comment>
<feature type="transmembrane region" description="Helical" evidence="7">
    <location>
        <begin position="107"/>
        <end position="129"/>
    </location>
</feature>
<sequence length="290" mass="32335">MLKTRLSIFDTLNMLGISLFSLAVLYPFWQTFVLSFSDANGASTLGIHLWPEQWVTVAYQFVFSYQNITSAYLNTILRTVIGTALIVFFTLLVAYPLSKKDLPFRNYFTAFFLIAMFFSGGMIPTYLLIKNLGLLDNRLALILPGAVNVFSIIIMRNYLMTLDKAIEESALMDGAGYFKILTKIIVPLSKPVIATVALWAAVGHWNAWFDAMIYIRDPSKTVLQMIVRQMIVALDLSQTQFGGGGATNTNLLLSNVRAATVMMSIGPIILIYPFAQKYFIKGIMIGSLKG</sequence>
<dbReference type="Proteomes" id="UP001519344">
    <property type="component" value="Unassembled WGS sequence"/>
</dbReference>
<evidence type="ECO:0000256" key="2">
    <source>
        <dbReference type="ARBA" id="ARBA00022448"/>
    </source>
</evidence>
<dbReference type="Pfam" id="PF00528">
    <property type="entry name" value="BPD_transp_1"/>
    <property type="match status" value="1"/>
</dbReference>
<feature type="transmembrane region" description="Helical" evidence="7">
    <location>
        <begin position="141"/>
        <end position="159"/>
    </location>
</feature>
<dbReference type="PANTHER" id="PTHR43744:SF9">
    <property type="entry name" value="POLYGALACTURONAN_RHAMNOGALACTURONAN TRANSPORT SYSTEM PERMEASE PROTEIN YTCP"/>
    <property type="match status" value="1"/>
</dbReference>
<evidence type="ECO:0000256" key="5">
    <source>
        <dbReference type="ARBA" id="ARBA00022989"/>
    </source>
</evidence>
<comment type="similarity">
    <text evidence="7">Belongs to the binding-protein-dependent transport system permease family.</text>
</comment>
<dbReference type="InterPro" id="IPR035906">
    <property type="entry name" value="MetI-like_sf"/>
</dbReference>
<dbReference type="SUPFAM" id="SSF161098">
    <property type="entry name" value="MetI-like"/>
    <property type="match status" value="1"/>
</dbReference>
<gene>
    <name evidence="9" type="ORF">J2Z65_004519</name>
</gene>
<comment type="caution">
    <text evidence="9">The sequence shown here is derived from an EMBL/GenBank/DDBJ whole genome shotgun (WGS) entry which is preliminary data.</text>
</comment>
<evidence type="ECO:0000256" key="4">
    <source>
        <dbReference type="ARBA" id="ARBA00022692"/>
    </source>
</evidence>